<accession>A0AB36FQ12</accession>
<reference evidence="1 2" key="1">
    <citation type="submission" date="2016-09" db="EMBL/GenBank/DDBJ databases">
        <title>Draft Genome Sequence of four Alteromonas macleodii strains isolated from copper coupons and grown long-term at elevated copper levels.</title>
        <authorList>
            <person name="Cusick K."/>
            <person name="Dale J."/>
            <person name="Little B."/>
            <person name="Biffinger J."/>
        </authorList>
    </citation>
    <scope>NUCLEOTIDE SEQUENCE [LARGE SCALE GENOMIC DNA]</scope>
    <source>
        <strain evidence="1 2">KCP01</strain>
    </source>
</reference>
<gene>
    <name evidence="1" type="ORF">BFV95_3656</name>
</gene>
<comment type="caution">
    <text evidence="1">The sequence shown here is derived from an EMBL/GenBank/DDBJ whole genome shotgun (WGS) entry which is preliminary data.</text>
</comment>
<evidence type="ECO:0000313" key="2">
    <source>
        <dbReference type="Proteomes" id="UP000095392"/>
    </source>
</evidence>
<dbReference type="Proteomes" id="UP000095392">
    <property type="component" value="Unassembled WGS sequence"/>
</dbReference>
<name>A0AB36FQ12_ALTMA</name>
<sequence>MQNIEFRCTLASYKEKTNNIELEYTQSSKPQKNGIVARFDDSFHRTF</sequence>
<keyword evidence="2" id="KW-1185">Reference proteome</keyword>
<dbReference type="AlphaFoldDB" id="A0AB36FQ12"/>
<organism evidence="1 2">
    <name type="scientific">Alteromonas macleodii</name>
    <name type="common">Pseudoalteromonas macleodii</name>
    <dbReference type="NCBI Taxonomy" id="28108"/>
    <lineage>
        <taxon>Bacteria</taxon>
        <taxon>Pseudomonadati</taxon>
        <taxon>Pseudomonadota</taxon>
        <taxon>Gammaproteobacteria</taxon>
        <taxon>Alteromonadales</taxon>
        <taxon>Alteromonadaceae</taxon>
        <taxon>Alteromonas/Salinimonas group</taxon>
        <taxon>Alteromonas</taxon>
    </lineage>
</organism>
<dbReference type="EMBL" id="MIPY01000034">
    <property type="protein sequence ID" value="OES26938.1"/>
    <property type="molecule type" value="Genomic_DNA"/>
</dbReference>
<evidence type="ECO:0000313" key="1">
    <source>
        <dbReference type="EMBL" id="OES26938.1"/>
    </source>
</evidence>
<proteinExistence type="predicted"/>
<protein>
    <submittedName>
        <fullName evidence="1">Uncharacterized protein</fullName>
    </submittedName>
</protein>